<proteinExistence type="predicted"/>
<keyword evidence="2" id="KW-1185">Reference proteome</keyword>
<protein>
    <submittedName>
        <fullName evidence="1">Uncharacterized protein</fullName>
    </submittedName>
</protein>
<evidence type="ECO:0000313" key="1">
    <source>
        <dbReference type="EMBL" id="SFE42653.1"/>
    </source>
</evidence>
<accession>A0A1I2AI72</accession>
<dbReference type="AlphaFoldDB" id="A0A1I2AI72"/>
<reference evidence="1 2" key="1">
    <citation type="submission" date="2016-10" db="EMBL/GenBank/DDBJ databases">
        <authorList>
            <person name="de Groot N.N."/>
        </authorList>
    </citation>
    <scope>NUCLEOTIDE SEQUENCE [LARGE SCALE GENOMIC DNA]</scope>
    <source>
        <strain>GEY</strain>
        <strain evidence="2">DSM 9560</strain>
    </source>
</reference>
<name>A0A1I2AI72_9BACT</name>
<gene>
    <name evidence="1" type="ORF">SAMN04488541_1001150</name>
</gene>
<organism evidence="1 2">
    <name type="scientific">Thermoflexibacter ruber</name>
    <dbReference type="NCBI Taxonomy" id="1003"/>
    <lineage>
        <taxon>Bacteria</taxon>
        <taxon>Pseudomonadati</taxon>
        <taxon>Bacteroidota</taxon>
        <taxon>Cytophagia</taxon>
        <taxon>Cytophagales</taxon>
        <taxon>Thermoflexibacteraceae</taxon>
        <taxon>Thermoflexibacter</taxon>
    </lineage>
</organism>
<sequence>MVLQLEGLNKHNQILFMRFILFVFIVSASQALAQQNLFNIPSGDITARNKTFYQHQINVYPNKLESKGHFVYGLGKGWDIGANIVGKEFNFYPDWEFNYNDNPQLGALFPYLMFTAQKQFNLSEKFDLNFGTQTGFNLSRKISNKELAFFNYMLGVYYFMGKKSRVVGGLYHTNDFFVGEGNNAGVMLGYEVKLSKRFYLMGDWISGNNIHSVAVIGGMYNASRRIQLCSGLLIPNPENPNPLGIVLEINILGWDLDLD</sequence>
<dbReference type="EMBL" id="FONY01000001">
    <property type="protein sequence ID" value="SFE42653.1"/>
    <property type="molecule type" value="Genomic_DNA"/>
</dbReference>
<evidence type="ECO:0000313" key="2">
    <source>
        <dbReference type="Proteomes" id="UP000199513"/>
    </source>
</evidence>
<dbReference type="Proteomes" id="UP000199513">
    <property type="component" value="Unassembled WGS sequence"/>
</dbReference>